<dbReference type="RefSeq" id="WP_015748118.1">
    <property type="nucleotide sequence ID" value="NC_013235.1"/>
</dbReference>
<dbReference type="InterPro" id="IPR003439">
    <property type="entry name" value="ABC_transporter-like_ATP-bd"/>
</dbReference>
<dbReference type="KEGG" id="nml:Namu_2904"/>
<evidence type="ECO:0000313" key="8">
    <source>
        <dbReference type="EMBL" id="ACV79243.1"/>
    </source>
</evidence>
<evidence type="ECO:0000313" key="9">
    <source>
        <dbReference type="Proteomes" id="UP000002218"/>
    </source>
</evidence>
<name>C8X9T5_NAKMY</name>
<dbReference type="InterPro" id="IPR027417">
    <property type="entry name" value="P-loop_NTPase"/>
</dbReference>
<evidence type="ECO:0000256" key="2">
    <source>
        <dbReference type="ARBA" id="ARBA00022505"/>
    </source>
</evidence>
<evidence type="ECO:0000256" key="5">
    <source>
        <dbReference type="PROSITE-ProRule" id="PRU01213"/>
    </source>
</evidence>
<sequence length="371" mass="38418">MTSKSLVLGTRPPGGALEVTATVADRGTDLSLSVDAGQVVAVLGANGAGKSTLLSLLAGLLRPDTGRITLDGQVLADAATGAWMPPHRRRVVLLAQQALLFPHLSAAANVAFGPRSQGQGRRAARDVADRWLAAVDATELADRKPAQLSGGQAQRIAIARALAADPAVLLLDEPMAALDVAVAPAVRQLLRRVLRGSGRTALLVTHDLIDALSLADRVVVIEAGHVVEDGPTRTVLTEPRSAFTARIAGINLITGTAQTTHLVTDTGTIVSGRLDPSCPVGEPAVAMFRPSAVAVHLTEPSGSPRNHLPVTITELEPRGDVVRLHTAPIPAVGALLADVTVAAAADLHLQPGDPVFFAVKATEVSIYSRAR</sequence>
<evidence type="ECO:0000259" key="6">
    <source>
        <dbReference type="PROSITE" id="PS50893"/>
    </source>
</evidence>
<dbReference type="PROSITE" id="PS50893">
    <property type="entry name" value="ABC_TRANSPORTER_2"/>
    <property type="match status" value="1"/>
</dbReference>
<feature type="domain" description="Mop" evidence="7">
    <location>
        <begin position="301"/>
        <end position="368"/>
    </location>
</feature>
<dbReference type="InterPro" id="IPR050093">
    <property type="entry name" value="ABC_SmlMolc_Importer"/>
</dbReference>
<accession>C8X9T5</accession>
<organism evidence="8 9">
    <name type="scientific">Nakamurella multipartita (strain ATCC 700099 / DSM 44233 / CIP 104796 / JCM 9543 / NBRC 105858 / Y-104)</name>
    <name type="common">Microsphaera multipartita</name>
    <dbReference type="NCBI Taxonomy" id="479431"/>
    <lineage>
        <taxon>Bacteria</taxon>
        <taxon>Bacillati</taxon>
        <taxon>Actinomycetota</taxon>
        <taxon>Actinomycetes</taxon>
        <taxon>Nakamurellales</taxon>
        <taxon>Nakamurellaceae</taxon>
        <taxon>Nakamurella</taxon>
    </lineage>
</organism>
<keyword evidence="1" id="KW-0813">Transport</keyword>
<dbReference type="HOGENOM" id="CLU_000604_1_1_11"/>
<dbReference type="eggNOG" id="COG3842">
    <property type="taxonomic scope" value="Bacteria"/>
</dbReference>
<dbReference type="PROSITE" id="PS51866">
    <property type="entry name" value="MOP"/>
    <property type="match status" value="1"/>
</dbReference>
<dbReference type="SUPFAM" id="SSF52540">
    <property type="entry name" value="P-loop containing nucleoside triphosphate hydrolases"/>
    <property type="match status" value="1"/>
</dbReference>
<dbReference type="GO" id="GO:0015689">
    <property type="term" value="P:molybdate ion transport"/>
    <property type="evidence" value="ECO:0007669"/>
    <property type="project" value="InterPro"/>
</dbReference>
<dbReference type="AlphaFoldDB" id="C8X9T5"/>
<evidence type="ECO:0000256" key="1">
    <source>
        <dbReference type="ARBA" id="ARBA00022448"/>
    </source>
</evidence>
<dbReference type="SMART" id="SM00382">
    <property type="entry name" value="AAA"/>
    <property type="match status" value="1"/>
</dbReference>
<dbReference type="Gene3D" id="3.40.50.300">
    <property type="entry name" value="P-loop containing nucleotide triphosphate hydrolases"/>
    <property type="match status" value="1"/>
</dbReference>
<dbReference type="GO" id="GO:0005524">
    <property type="term" value="F:ATP binding"/>
    <property type="evidence" value="ECO:0007669"/>
    <property type="project" value="UniProtKB-KW"/>
</dbReference>
<dbReference type="Pfam" id="PF00005">
    <property type="entry name" value="ABC_tran"/>
    <property type="match status" value="1"/>
</dbReference>
<dbReference type="Gene3D" id="2.40.50.100">
    <property type="match status" value="1"/>
</dbReference>
<protein>
    <submittedName>
        <fullName evidence="8">ABC transporter related</fullName>
    </submittedName>
</protein>
<dbReference type="Proteomes" id="UP000002218">
    <property type="component" value="Chromosome"/>
</dbReference>
<keyword evidence="9" id="KW-1185">Reference proteome</keyword>
<dbReference type="PANTHER" id="PTHR42781:SF4">
    <property type="entry name" value="SPERMIDINE_PUTRESCINE IMPORT ATP-BINDING PROTEIN POTA"/>
    <property type="match status" value="1"/>
</dbReference>
<evidence type="ECO:0000256" key="3">
    <source>
        <dbReference type="ARBA" id="ARBA00022741"/>
    </source>
</evidence>
<gene>
    <name evidence="8" type="ordered locus">Namu_2904</name>
</gene>
<evidence type="ECO:0000256" key="4">
    <source>
        <dbReference type="ARBA" id="ARBA00022840"/>
    </source>
</evidence>
<dbReference type="STRING" id="479431.Namu_2904"/>
<dbReference type="InterPro" id="IPR003593">
    <property type="entry name" value="AAA+_ATPase"/>
</dbReference>
<reference evidence="8 9" key="2">
    <citation type="journal article" date="2010" name="Stand. Genomic Sci.">
        <title>Complete genome sequence of Nakamurella multipartita type strain (Y-104).</title>
        <authorList>
            <person name="Tice H."/>
            <person name="Mayilraj S."/>
            <person name="Sims D."/>
            <person name="Lapidus A."/>
            <person name="Nolan M."/>
            <person name="Lucas S."/>
            <person name="Glavina Del Rio T."/>
            <person name="Copeland A."/>
            <person name="Cheng J.F."/>
            <person name="Meincke L."/>
            <person name="Bruce D."/>
            <person name="Goodwin L."/>
            <person name="Pitluck S."/>
            <person name="Ivanova N."/>
            <person name="Mavromatis K."/>
            <person name="Ovchinnikova G."/>
            <person name="Pati A."/>
            <person name="Chen A."/>
            <person name="Palaniappan K."/>
            <person name="Land M."/>
            <person name="Hauser L."/>
            <person name="Chang Y.J."/>
            <person name="Jeffries C.D."/>
            <person name="Detter J.C."/>
            <person name="Brettin T."/>
            <person name="Rohde M."/>
            <person name="Goker M."/>
            <person name="Bristow J."/>
            <person name="Eisen J.A."/>
            <person name="Markowitz V."/>
            <person name="Hugenholtz P."/>
            <person name="Kyrpides N.C."/>
            <person name="Klenk H.P."/>
            <person name="Chen F."/>
        </authorList>
    </citation>
    <scope>NUCLEOTIDE SEQUENCE [LARGE SCALE GENOMIC DNA]</scope>
    <source>
        <strain evidence="9">ATCC 700099 / DSM 44233 / CIP 104796 / JCM 9543 / NBRC 105858 / Y-104</strain>
    </source>
</reference>
<keyword evidence="3" id="KW-0547">Nucleotide-binding</keyword>
<keyword evidence="2 5" id="KW-0500">Molybdenum</keyword>
<dbReference type="InterPro" id="IPR005116">
    <property type="entry name" value="Transp-assoc_OB_typ1"/>
</dbReference>
<dbReference type="InParanoid" id="C8X9T5"/>
<feature type="domain" description="ABC transporter" evidence="6">
    <location>
        <begin position="1"/>
        <end position="248"/>
    </location>
</feature>
<proteinExistence type="predicted"/>
<dbReference type="InterPro" id="IPR004606">
    <property type="entry name" value="Mop_domain"/>
</dbReference>
<keyword evidence="4" id="KW-0067">ATP-binding</keyword>
<dbReference type="Pfam" id="PF03459">
    <property type="entry name" value="TOBE"/>
    <property type="match status" value="1"/>
</dbReference>
<dbReference type="InterPro" id="IPR008995">
    <property type="entry name" value="Mo/tungstate-bd_C_term_dom"/>
</dbReference>
<reference evidence="9" key="1">
    <citation type="submission" date="2009-09" db="EMBL/GenBank/DDBJ databases">
        <title>The complete genome of Nakamurella multipartita DSM 44233.</title>
        <authorList>
            <consortium name="US DOE Joint Genome Institute (JGI-PGF)"/>
            <person name="Lucas S."/>
            <person name="Copeland A."/>
            <person name="Lapidus A."/>
            <person name="Glavina del Rio T."/>
            <person name="Dalin E."/>
            <person name="Tice H."/>
            <person name="Bruce D."/>
            <person name="Goodwin L."/>
            <person name="Pitluck S."/>
            <person name="Kyrpides N."/>
            <person name="Mavromatis K."/>
            <person name="Ivanova N."/>
            <person name="Ovchinnikova G."/>
            <person name="Sims D."/>
            <person name="Meincke L."/>
            <person name="Brettin T."/>
            <person name="Detter J.C."/>
            <person name="Han C."/>
            <person name="Larimer F."/>
            <person name="Land M."/>
            <person name="Hauser L."/>
            <person name="Markowitz V."/>
            <person name="Cheng J.-F."/>
            <person name="Hugenholtz P."/>
            <person name="Woyke T."/>
            <person name="Wu D."/>
            <person name="Klenk H.-P."/>
            <person name="Eisen J.A."/>
        </authorList>
    </citation>
    <scope>NUCLEOTIDE SEQUENCE [LARGE SCALE GENOMIC DNA]</scope>
    <source>
        <strain evidence="9">ATCC 700099 / DSM 44233 / CIP 104796 / JCM 9543 / NBRC 105858 / Y-104</strain>
    </source>
</reference>
<dbReference type="PANTHER" id="PTHR42781">
    <property type="entry name" value="SPERMIDINE/PUTRESCINE IMPORT ATP-BINDING PROTEIN POTA"/>
    <property type="match status" value="1"/>
</dbReference>
<dbReference type="GO" id="GO:0016887">
    <property type="term" value="F:ATP hydrolysis activity"/>
    <property type="evidence" value="ECO:0007669"/>
    <property type="project" value="InterPro"/>
</dbReference>
<dbReference type="InterPro" id="IPR017871">
    <property type="entry name" value="ABC_transporter-like_CS"/>
</dbReference>
<dbReference type="FunCoup" id="C8X9T5">
    <property type="interactions" value="45"/>
</dbReference>
<dbReference type="PROSITE" id="PS00211">
    <property type="entry name" value="ABC_TRANSPORTER_1"/>
    <property type="match status" value="1"/>
</dbReference>
<dbReference type="SUPFAM" id="SSF50331">
    <property type="entry name" value="MOP-like"/>
    <property type="match status" value="1"/>
</dbReference>
<evidence type="ECO:0000259" key="7">
    <source>
        <dbReference type="PROSITE" id="PS51866"/>
    </source>
</evidence>
<dbReference type="EMBL" id="CP001737">
    <property type="protein sequence ID" value="ACV79243.1"/>
    <property type="molecule type" value="Genomic_DNA"/>
</dbReference>